<reference evidence="3" key="1">
    <citation type="submission" date="2018-07" db="EMBL/GenBank/DDBJ databases">
        <title>Genome Structure of the Opportunistic Pathogen Paracoccus yeei (Alphaproteobacteria) and Identification of Putative Virulence Factors.</title>
        <authorList>
            <person name="Lasek R."/>
            <person name="Szuplewska M."/>
            <person name="Mitura M."/>
            <person name="Decewicz P."/>
            <person name="Chmielowska C."/>
            <person name="Pawlot A."/>
            <person name="Sentkowska D."/>
            <person name="Czarnecki J."/>
            <person name="Bartosik D."/>
        </authorList>
    </citation>
    <scope>NUCLEOTIDE SEQUENCE [LARGE SCALE GENOMIC DNA]</scope>
    <source>
        <strain evidence="3">CCUG 32053</strain>
    </source>
</reference>
<dbReference type="Pfam" id="PF01370">
    <property type="entry name" value="Epimerase"/>
    <property type="match status" value="1"/>
</dbReference>
<proteinExistence type="predicted"/>
<accession>A0A386UJ80</accession>
<protein>
    <submittedName>
        <fullName evidence="2">NAD(P)-dependent oxidoreductase</fullName>
    </submittedName>
</protein>
<sequence>MSETHVLVTGAAGLIGHAVRCKLEDRGTSVIAIDRMATTVEGRAVRECDVTDIHGLHAIARAHPIGAIVHCGAFSGPMVSPDHPIQMVQVNIGGAANIGELARIIGGVRVVFAATATAYGVTPPGPVPEDTVMVPDTMYGASKAAAEHVMNAYKLQFGVDTVNLRIGWVYGPRRSTACLIRQMLLDAMAGRVTQIPYGRDFPRQYLHIDDARDAMIAALDRPNLPQQAYNITGGSWLTLSEVADTVMRVVPGARVEVAPGDDPGDMRQERFDISAAARDLGYRPRVTLEDGIRTYLDWLKRQEASK</sequence>
<dbReference type="SUPFAM" id="SSF51735">
    <property type="entry name" value="NAD(P)-binding Rossmann-fold domains"/>
    <property type="match status" value="1"/>
</dbReference>
<evidence type="ECO:0000259" key="1">
    <source>
        <dbReference type="Pfam" id="PF01370"/>
    </source>
</evidence>
<dbReference type="AlphaFoldDB" id="A0A386UJ80"/>
<evidence type="ECO:0000313" key="3">
    <source>
        <dbReference type="Proteomes" id="UP000272010"/>
    </source>
</evidence>
<dbReference type="Gene3D" id="3.40.50.720">
    <property type="entry name" value="NAD(P)-binding Rossmann-like Domain"/>
    <property type="match status" value="1"/>
</dbReference>
<dbReference type="InterPro" id="IPR036291">
    <property type="entry name" value="NAD(P)-bd_dom_sf"/>
</dbReference>
<organism evidence="2 3">
    <name type="scientific">Paracoccus yeei</name>
    <dbReference type="NCBI Taxonomy" id="147645"/>
    <lineage>
        <taxon>Bacteria</taxon>
        <taxon>Pseudomonadati</taxon>
        <taxon>Pseudomonadota</taxon>
        <taxon>Alphaproteobacteria</taxon>
        <taxon>Rhodobacterales</taxon>
        <taxon>Paracoccaceae</taxon>
        <taxon>Paracoccus</taxon>
    </lineage>
</organism>
<dbReference type="RefSeq" id="WP_120441084.1">
    <property type="nucleotide sequence ID" value="NZ_CP031078.1"/>
</dbReference>
<dbReference type="EMBL" id="CP031078">
    <property type="protein sequence ID" value="AYF00744.1"/>
    <property type="molecule type" value="Genomic_DNA"/>
</dbReference>
<feature type="domain" description="NAD-dependent epimerase/dehydratase" evidence="1">
    <location>
        <begin position="6"/>
        <end position="231"/>
    </location>
</feature>
<evidence type="ECO:0000313" key="2">
    <source>
        <dbReference type="EMBL" id="AYF00744.1"/>
    </source>
</evidence>
<dbReference type="InterPro" id="IPR050177">
    <property type="entry name" value="Lipid_A_modif_metabolic_enz"/>
</dbReference>
<dbReference type="Proteomes" id="UP000272010">
    <property type="component" value="Chromosome"/>
</dbReference>
<dbReference type="PANTHER" id="PTHR43245">
    <property type="entry name" value="BIFUNCTIONAL POLYMYXIN RESISTANCE PROTEIN ARNA"/>
    <property type="match status" value="1"/>
</dbReference>
<name>A0A386UJ80_9RHOB</name>
<gene>
    <name evidence="2" type="ORF">PY32053_01086</name>
</gene>
<dbReference type="InterPro" id="IPR001509">
    <property type="entry name" value="Epimerase_deHydtase"/>
</dbReference>